<proteinExistence type="predicted"/>
<gene>
    <name evidence="7" type="ORF">ACHAXA_005125</name>
</gene>
<dbReference type="Proteomes" id="UP001530377">
    <property type="component" value="Unassembled WGS sequence"/>
</dbReference>
<keyword evidence="8" id="KW-1185">Reference proteome</keyword>
<evidence type="ECO:0000313" key="8">
    <source>
        <dbReference type="Proteomes" id="UP001530377"/>
    </source>
</evidence>
<sequence length="613" mass="65692">MNGSDRNNIFDDGGGGGDAELSPLPPPMHSSSSSSTTTMTSNRRPVVRSIVDLDANPPHPTTTDDRQQGSRRAYYADDDSDVSSEVSSDEAEAARLAPHSPLVVPIDGGANATTTSSSRDEGRCYCVPRDNKEWCIVVLVILVILAIAAGIGLGLGLFAFVASEQNNTPGDDGTVSDVGGDGGGGNRPTYSPSALLSIEKPPPDDLGGAIEYHVVMQEISDLASFDDLDGGEEDGGDGDSSPHLSPQQMARDFMVFGDVLPVSLMDEDDEGRTKTDDDDDDDPLAVDDYTVYDAGARPYLDANAPAYRIAQRYSMIVLYHAMNGSHWETNDLWLGPGVHECDFVGVTCEYFSIPSISLSEALEVSPSDMPHHETVATVNDATVSERMVVAIDLPENNVGGTLPREISGLPYLRRLGLWSNAIGGSVPTELGMLTRLSSLLLDDNLLEGNIPSEIGMLAEMTDLSLGPNLGISGRIPDEIGDLYRLERLNLSVMSLMESIPTSLGRLANLTELNLRGNRLRRGLPEEMGNLVNLESLILSDNEFTGSIPRSWSSLVNLKRLEIQSNEMSFVVDEDICSLRSDLQGGGGSLETLVVDCEGNEPKVKCSCCTSCSR</sequence>
<comment type="caution">
    <text evidence="7">The sequence shown here is derived from an EMBL/GenBank/DDBJ whole genome shotgun (WGS) entry which is preliminary data.</text>
</comment>
<protein>
    <recommendedName>
        <fullName evidence="9">L domain-like protein</fullName>
    </recommendedName>
</protein>
<evidence type="ECO:0000256" key="5">
    <source>
        <dbReference type="SAM" id="MobiDB-lite"/>
    </source>
</evidence>
<feature type="compositionally biased region" description="Acidic residues" evidence="5">
    <location>
        <begin position="225"/>
        <end position="237"/>
    </location>
</feature>
<dbReference type="PANTHER" id="PTHR48053">
    <property type="entry name" value="LEUCINE RICH REPEAT FAMILY PROTEIN, EXPRESSED"/>
    <property type="match status" value="1"/>
</dbReference>
<keyword evidence="4" id="KW-0677">Repeat</keyword>
<dbReference type="EMBL" id="JALLPB020000129">
    <property type="protein sequence ID" value="KAL3816847.1"/>
    <property type="molecule type" value="Genomic_DNA"/>
</dbReference>
<dbReference type="InterPro" id="IPR051716">
    <property type="entry name" value="Plant_RL_S/T_kinase"/>
</dbReference>
<dbReference type="FunFam" id="3.80.10.10:FF:000041">
    <property type="entry name" value="LRR receptor-like serine/threonine-protein kinase ERECTA"/>
    <property type="match status" value="1"/>
</dbReference>
<dbReference type="SUPFAM" id="SSF52058">
    <property type="entry name" value="L domain-like"/>
    <property type="match status" value="1"/>
</dbReference>
<keyword evidence="6" id="KW-0472">Membrane</keyword>
<dbReference type="Gene3D" id="3.80.10.10">
    <property type="entry name" value="Ribonuclease Inhibitor"/>
    <property type="match status" value="2"/>
</dbReference>
<evidence type="ECO:0000256" key="6">
    <source>
        <dbReference type="SAM" id="Phobius"/>
    </source>
</evidence>
<evidence type="ECO:0000256" key="3">
    <source>
        <dbReference type="ARBA" id="ARBA00022729"/>
    </source>
</evidence>
<feature type="region of interest" description="Disordered" evidence="5">
    <location>
        <begin position="225"/>
        <end position="246"/>
    </location>
</feature>
<evidence type="ECO:0000256" key="2">
    <source>
        <dbReference type="ARBA" id="ARBA00022614"/>
    </source>
</evidence>
<dbReference type="GO" id="GO:0016020">
    <property type="term" value="C:membrane"/>
    <property type="evidence" value="ECO:0007669"/>
    <property type="project" value="UniProtKB-SubCell"/>
</dbReference>
<comment type="subcellular location">
    <subcellularLocation>
        <location evidence="1">Membrane</location>
        <topology evidence="1">Single-pass membrane protein</topology>
    </subcellularLocation>
</comment>
<evidence type="ECO:0008006" key="9">
    <source>
        <dbReference type="Google" id="ProtNLM"/>
    </source>
</evidence>
<keyword evidence="2" id="KW-0433">Leucine-rich repeat</keyword>
<feature type="transmembrane region" description="Helical" evidence="6">
    <location>
        <begin position="134"/>
        <end position="161"/>
    </location>
</feature>
<dbReference type="Pfam" id="PF00560">
    <property type="entry name" value="LRR_1"/>
    <property type="match status" value="2"/>
</dbReference>
<reference evidence="7 8" key="1">
    <citation type="submission" date="2024-10" db="EMBL/GenBank/DDBJ databases">
        <title>Updated reference genomes for cyclostephanoid diatoms.</title>
        <authorList>
            <person name="Roberts W.R."/>
            <person name="Alverson A.J."/>
        </authorList>
    </citation>
    <scope>NUCLEOTIDE SEQUENCE [LARGE SCALE GENOMIC DNA]</scope>
    <source>
        <strain evidence="7 8">AJA228-03</strain>
    </source>
</reference>
<evidence type="ECO:0000256" key="1">
    <source>
        <dbReference type="ARBA" id="ARBA00004167"/>
    </source>
</evidence>
<feature type="region of interest" description="Disordered" evidence="5">
    <location>
        <begin position="168"/>
        <end position="191"/>
    </location>
</feature>
<feature type="region of interest" description="Disordered" evidence="5">
    <location>
        <begin position="265"/>
        <end position="284"/>
    </location>
</feature>
<evidence type="ECO:0000313" key="7">
    <source>
        <dbReference type="EMBL" id="KAL3816847.1"/>
    </source>
</evidence>
<feature type="region of interest" description="Disordered" evidence="5">
    <location>
        <begin position="95"/>
        <end position="123"/>
    </location>
</feature>
<dbReference type="AlphaFoldDB" id="A0ABD3RXC7"/>
<keyword evidence="6" id="KW-1133">Transmembrane helix</keyword>
<organism evidence="7 8">
    <name type="scientific">Cyclostephanos tholiformis</name>
    <dbReference type="NCBI Taxonomy" id="382380"/>
    <lineage>
        <taxon>Eukaryota</taxon>
        <taxon>Sar</taxon>
        <taxon>Stramenopiles</taxon>
        <taxon>Ochrophyta</taxon>
        <taxon>Bacillariophyta</taxon>
        <taxon>Coscinodiscophyceae</taxon>
        <taxon>Thalassiosirophycidae</taxon>
        <taxon>Stephanodiscales</taxon>
        <taxon>Stephanodiscaceae</taxon>
        <taxon>Cyclostephanos</taxon>
    </lineage>
</organism>
<evidence type="ECO:0000256" key="4">
    <source>
        <dbReference type="ARBA" id="ARBA00022737"/>
    </source>
</evidence>
<keyword evidence="3" id="KW-0732">Signal</keyword>
<name>A0ABD3RXC7_9STRA</name>
<accession>A0ABD3RXC7</accession>
<feature type="region of interest" description="Disordered" evidence="5">
    <location>
        <begin position="1"/>
        <end position="71"/>
    </location>
</feature>
<dbReference type="InterPro" id="IPR001611">
    <property type="entry name" value="Leu-rich_rpt"/>
</dbReference>
<feature type="compositionally biased region" description="Low complexity" evidence="5">
    <location>
        <begin position="29"/>
        <end position="41"/>
    </location>
</feature>
<keyword evidence="6" id="KW-0812">Transmembrane</keyword>
<dbReference type="InterPro" id="IPR032675">
    <property type="entry name" value="LRR_dom_sf"/>
</dbReference>
<dbReference type="PANTHER" id="PTHR48053:SF126">
    <property type="entry name" value="MDIS1-INTERACTING RECEPTOR LIKE KINASE 2-LIKE ISOFORM X1"/>
    <property type="match status" value="1"/>
</dbReference>